<sequence>MPAAIRPDALQAVIVMIEDAVMARYLSGAAVTLVIYGWLLLLRTEQETIWQSKWTLPKFLYYFIRIFTLPFIVFAAYNHMDFRPPLSDTFCEIWPSLITIPMFLTFAAGNWLFTLRLVALYKRQRILVWFMCIFYICTYCVTLAFTLVSLIIYHQIGVYYNPVANSCFSTRTIPWSAPVFYTPALYEFLIFTLTAYRAHKDAVLRESGSARLLIVLYRDNVIAFFIMLAMRSWNIWIIATQGISTMHKGTNIY</sequence>
<feature type="transmembrane region" description="Helical" evidence="1">
    <location>
        <begin position="173"/>
        <end position="196"/>
    </location>
</feature>
<keyword evidence="1" id="KW-0472">Membrane</keyword>
<dbReference type="Pfam" id="PF20151">
    <property type="entry name" value="DUF6533"/>
    <property type="match status" value="1"/>
</dbReference>
<feature type="transmembrane region" description="Helical" evidence="1">
    <location>
        <begin position="59"/>
        <end position="77"/>
    </location>
</feature>
<gene>
    <name evidence="3" type="ORF">M408DRAFT_215917</name>
</gene>
<proteinExistence type="predicted"/>
<protein>
    <recommendedName>
        <fullName evidence="2">DUF6533 domain-containing protein</fullName>
    </recommendedName>
</protein>
<feature type="transmembrane region" description="Helical" evidence="1">
    <location>
        <begin position="217"/>
        <end position="239"/>
    </location>
</feature>
<dbReference type="OrthoDB" id="2675435at2759"/>
<dbReference type="HOGENOM" id="CLU_035509_1_3_1"/>
<evidence type="ECO:0000259" key="2">
    <source>
        <dbReference type="Pfam" id="PF20151"/>
    </source>
</evidence>
<keyword evidence="1" id="KW-0812">Transmembrane</keyword>
<evidence type="ECO:0000256" key="1">
    <source>
        <dbReference type="SAM" id="Phobius"/>
    </source>
</evidence>
<name>A0A0C2X1X4_SERVB</name>
<evidence type="ECO:0000313" key="3">
    <source>
        <dbReference type="EMBL" id="KIM32253.1"/>
    </source>
</evidence>
<keyword evidence="4" id="KW-1185">Reference proteome</keyword>
<reference evidence="4" key="2">
    <citation type="submission" date="2015-01" db="EMBL/GenBank/DDBJ databases">
        <title>Evolutionary Origins and Diversification of the Mycorrhizal Mutualists.</title>
        <authorList>
            <consortium name="DOE Joint Genome Institute"/>
            <consortium name="Mycorrhizal Genomics Consortium"/>
            <person name="Kohler A."/>
            <person name="Kuo A."/>
            <person name="Nagy L.G."/>
            <person name="Floudas D."/>
            <person name="Copeland A."/>
            <person name="Barry K.W."/>
            <person name="Cichocki N."/>
            <person name="Veneault-Fourrey C."/>
            <person name="LaButti K."/>
            <person name="Lindquist E.A."/>
            <person name="Lipzen A."/>
            <person name="Lundell T."/>
            <person name="Morin E."/>
            <person name="Murat C."/>
            <person name="Riley R."/>
            <person name="Ohm R."/>
            <person name="Sun H."/>
            <person name="Tunlid A."/>
            <person name="Henrissat B."/>
            <person name="Grigoriev I.V."/>
            <person name="Hibbett D.S."/>
            <person name="Martin F."/>
        </authorList>
    </citation>
    <scope>NUCLEOTIDE SEQUENCE [LARGE SCALE GENOMIC DNA]</scope>
    <source>
        <strain evidence="4">MAFF 305830</strain>
    </source>
</reference>
<reference evidence="3 4" key="1">
    <citation type="submission" date="2014-04" db="EMBL/GenBank/DDBJ databases">
        <authorList>
            <consortium name="DOE Joint Genome Institute"/>
            <person name="Kuo A."/>
            <person name="Zuccaro A."/>
            <person name="Kohler A."/>
            <person name="Nagy L.G."/>
            <person name="Floudas D."/>
            <person name="Copeland A."/>
            <person name="Barry K.W."/>
            <person name="Cichocki N."/>
            <person name="Veneault-Fourrey C."/>
            <person name="LaButti K."/>
            <person name="Lindquist E.A."/>
            <person name="Lipzen A."/>
            <person name="Lundell T."/>
            <person name="Morin E."/>
            <person name="Murat C."/>
            <person name="Sun H."/>
            <person name="Tunlid A."/>
            <person name="Henrissat B."/>
            <person name="Grigoriev I.V."/>
            <person name="Hibbett D.S."/>
            <person name="Martin F."/>
            <person name="Nordberg H.P."/>
            <person name="Cantor M.N."/>
            <person name="Hua S.X."/>
        </authorList>
    </citation>
    <scope>NUCLEOTIDE SEQUENCE [LARGE SCALE GENOMIC DNA]</scope>
    <source>
        <strain evidence="3 4">MAFF 305830</strain>
    </source>
</reference>
<keyword evidence="1" id="KW-1133">Transmembrane helix</keyword>
<feature type="transmembrane region" description="Helical" evidence="1">
    <location>
        <begin position="20"/>
        <end position="39"/>
    </location>
</feature>
<feature type="domain" description="DUF6533" evidence="2">
    <location>
        <begin position="25"/>
        <end position="69"/>
    </location>
</feature>
<organism evidence="3 4">
    <name type="scientific">Serendipita vermifera MAFF 305830</name>
    <dbReference type="NCBI Taxonomy" id="933852"/>
    <lineage>
        <taxon>Eukaryota</taxon>
        <taxon>Fungi</taxon>
        <taxon>Dikarya</taxon>
        <taxon>Basidiomycota</taxon>
        <taxon>Agaricomycotina</taxon>
        <taxon>Agaricomycetes</taxon>
        <taxon>Sebacinales</taxon>
        <taxon>Serendipitaceae</taxon>
        <taxon>Serendipita</taxon>
    </lineage>
</organism>
<dbReference type="InterPro" id="IPR045340">
    <property type="entry name" value="DUF6533"/>
</dbReference>
<dbReference type="Proteomes" id="UP000054097">
    <property type="component" value="Unassembled WGS sequence"/>
</dbReference>
<feature type="transmembrane region" description="Helical" evidence="1">
    <location>
        <begin position="97"/>
        <end position="119"/>
    </location>
</feature>
<feature type="transmembrane region" description="Helical" evidence="1">
    <location>
        <begin position="126"/>
        <end position="153"/>
    </location>
</feature>
<dbReference type="AlphaFoldDB" id="A0A0C2X1X4"/>
<dbReference type="EMBL" id="KN824280">
    <property type="protein sequence ID" value="KIM32253.1"/>
    <property type="molecule type" value="Genomic_DNA"/>
</dbReference>
<accession>A0A0C2X1X4</accession>
<evidence type="ECO:0000313" key="4">
    <source>
        <dbReference type="Proteomes" id="UP000054097"/>
    </source>
</evidence>